<comment type="subcellular location">
    <subcellularLocation>
        <location evidence="2 10">Cell membrane</location>
        <topology evidence="2 10">Multi-pass membrane protein</topology>
    </subcellularLocation>
</comment>
<evidence type="ECO:0000256" key="3">
    <source>
        <dbReference type="ARBA" id="ARBA00010780"/>
    </source>
</evidence>
<sequence>MSTPLRGRFTRSIYQRRDEAFPYPDLPPSLTPHRHADDAAPPPVVTTVLPYHTPYLGLRARLSQVWFNRWTILLMLIVVRTIILVASMNKDLDSAQVQALSACTGVESMGSAMASMPHYMAAGVNEAAAKGIEAAVNALQKTLLLGLTAVEAIVIFAINVVVQTYVCLLTFAIRSSLGTVLNAASEITDFLNKTLIEITADIQNDAKSFEDTLNKFVSGLNSIGNFFGSDTTVPQLSLPSLDKLNNIRIPDSVAQGLEDLNKTIPTFDQVNTMYNAALSYPFDLIRNEVNNSLTVYEFNRKVLPVPEKNTLTFCSDNPTIGNFFNNIHDKIDSARNIILGVLIGLAVLAIIPMAYREWWRYRSMRQRAYMLSAPGSSFDPVDIVQISTHPYSSTLGLKAAAWFKSTRRQVAVRWWFAYISSPASLFVISLGIAGLISCLGQYIVLKQVVNATPELANEVGQFADIVVNQLTDASLSWANDANGVIDQTQLKINDDVLGWVHNGSVALNNTLNDFVDTMQTGIEDIFGGTPLEEPVKNIFFCLVELKVKGIQKGLTWAHDNSQVSFPYFPNDTFSLGAATSVGPDAQSGSSSFLADTGSQAADKITEVVVKLADKYEDSLLIETYISAGLIGIWLLVCIIGAIRVALMMMGRDKTRAEGGQRGLTGDGRQTFHDKNDERIAPVFPQFSEKSETDLVATRGGSSEDEGVPANLASPTRRAYISKDRPYIGSHHGEISQ</sequence>
<dbReference type="PANTHER" id="PTHR31030">
    <property type="entry name" value="PLASMA MEMBRANE FUSION PROTEIN PRM1"/>
    <property type="match status" value="1"/>
</dbReference>
<dbReference type="EMBL" id="AQGS01000024">
    <property type="protein sequence ID" value="EPS44957.1"/>
    <property type="molecule type" value="Genomic_DNA"/>
</dbReference>
<dbReference type="OrthoDB" id="5356111at2759"/>
<feature type="transmembrane region" description="Helical" evidence="10">
    <location>
        <begin position="414"/>
        <end position="436"/>
    </location>
</feature>
<dbReference type="eggNOG" id="ENOG502QRP5">
    <property type="taxonomic scope" value="Eukaryota"/>
</dbReference>
<keyword evidence="4 10" id="KW-1003">Cell membrane</keyword>
<feature type="transmembrane region" description="Helical" evidence="10">
    <location>
        <begin position="66"/>
        <end position="86"/>
    </location>
</feature>
<evidence type="ECO:0000256" key="2">
    <source>
        <dbReference type="ARBA" id="ARBA00004651"/>
    </source>
</evidence>
<feature type="region of interest" description="Disordered" evidence="11">
    <location>
        <begin position="20"/>
        <end position="39"/>
    </location>
</feature>
<dbReference type="STRING" id="1284197.S8CBA1"/>
<dbReference type="InterPro" id="IPR026777">
    <property type="entry name" value="PRM1"/>
</dbReference>
<comment type="function">
    <text evidence="1 10">Involved in cell fusion during mating by stabilizing the plasma membrane fusion event.</text>
</comment>
<evidence type="ECO:0000256" key="5">
    <source>
        <dbReference type="ARBA" id="ARBA00022692"/>
    </source>
</evidence>
<comment type="similarity">
    <text evidence="3 10">Belongs to the PRM1 family.</text>
</comment>
<dbReference type="OMA" id="NVFGWVN"/>
<evidence type="ECO:0000256" key="10">
    <source>
        <dbReference type="RuleBase" id="RU366035"/>
    </source>
</evidence>
<keyword evidence="7 10" id="KW-1133">Transmembrane helix</keyword>
<accession>S8CBA1</accession>
<keyword evidence="13" id="KW-1185">Reference proteome</keyword>
<keyword evidence="6 10" id="KW-0184">Conjugation</keyword>
<evidence type="ECO:0000313" key="13">
    <source>
        <dbReference type="Proteomes" id="UP000015100"/>
    </source>
</evidence>
<evidence type="ECO:0000256" key="8">
    <source>
        <dbReference type="ARBA" id="ARBA00023136"/>
    </source>
</evidence>
<evidence type="ECO:0000256" key="7">
    <source>
        <dbReference type="ARBA" id="ARBA00022989"/>
    </source>
</evidence>
<dbReference type="HOGENOM" id="CLU_010191_1_0_1"/>
<evidence type="ECO:0000256" key="6">
    <source>
        <dbReference type="ARBA" id="ARBA00022971"/>
    </source>
</evidence>
<reference evidence="13" key="2">
    <citation type="submission" date="2013-04" db="EMBL/GenBank/DDBJ databases">
        <title>Genomic mechanisms accounting for the adaptation to parasitism in nematode-trapping fungi.</title>
        <authorList>
            <person name="Ahren D.G."/>
        </authorList>
    </citation>
    <scope>NUCLEOTIDE SEQUENCE [LARGE SCALE GENOMIC DNA]</scope>
    <source>
        <strain evidence="13">CBS 200.50</strain>
    </source>
</reference>
<comment type="caution">
    <text evidence="12">The sequence shown here is derived from an EMBL/GenBank/DDBJ whole genome shotgun (WGS) entry which is preliminary data.</text>
</comment>
<organism evidence="12 13">
    <name type="scientific">Dactylellina haptotyla (strain CBS 200.50)</name>
    <name type="common">Nematode-trapping fungus</name>
    <name type="synonym">Monacrosporium haptotylum</name>
    <dbReference type="NCBI Taxonomy" id="1284197"/>
    <lineage>
        <taxon>Eukaryota</taxon>
        <taxon>Fungi</taxon>
        <taxon>Dikarya</taxon>
        <taxon>Ascomycota</taxon>
        <taxon>Pezizomycotina</taxon>
        <taxon>Orbiliomycetes</taxon>
        <taxon>Orbiliales</taxon>
        <taxon>Orbiliaceae</taxon>
        <taxon>Dactylellina</taxon>
    </lineage>
</organism>
<keyword evidence="9" id="KW-0325">Glycoprotein</keyword>
<feature type="transmembrane region" description="Helical" evidence="10">
    <location>
        <begin position="143"/>
        <end position="166"/>
    </location>
</feature>
<dbReference type="GO" id="GO:0005886">
    <property type="term" value="C:plasma membrane"/>
    <property type="evidence" value="ECO:0007669"/>
    <property type="project" value="UniProtKB-SubCell"/>
</dbReference>
<keyword evidence="8 10" id="KW-0472">Membrane</keyword>
<evidence type="ECO:0000313" key="12">
    <source>
        <dbReference type="EMBL" id="EPS44957.1"/>
    </source>
</evidence>
<gene>
    <name evidence="12" type="ORF">H072_990</name>
</gene>
<evidence type="ECO:0000256" key="9">
    <source>
        <dbReference type="ARBA" id="ARBA00023180"/>
    </source>
</evidence>
<feature type="transmembrane region" description="Helical" evidence="10">
    <location>
        <begin position="337"/>
        <end position="355"/>
    </location>
</feature>
<dbReference type="Proteomes" id="UP000015100">
    <property type="component" value="Unassembled WGS sequence"/>
</dbReference>
<reference evidence="12 13" key="1">
    <citation type="journal article" date="2013" name="PLoS Genet.">
        <title>Genomic mechanisms accounting for the adaptation to parasitism in nematode-trapping fungi.</title>
        <authorList>
            <person name="Meerupati T."/>
            <person name="Andersson K.M."/>
            <person name="Friman E."/>
            <person name="Kumar D."/>
            <person name="Tunlid A."/>
            <person name="Ahren D."/>
        </authorList>
    </citation>
    <scope>NUCLEOTIDE SEQUENCE [LARGE SCALE GENOMIC DNA]</scope>
    <source>
        <strain evidence="12 13">CBS 200.50</strain>
    </source>
</reference>
<name>S8CBA1_DACHA</name>
<keyword evidence="5 10" id="KW-0812">Transmembrane</keyword>
<dbReference type="GO" id="GO:0032220">
    <property type="term" value="P:plasma membrane fusion involved in cytogamy"/>
    <property type="evidence" value="ECO:0007669"/>
    <property type="project" value="TreeGrafter"/>
</dbReference>
<evidence type="ECO:0000256" key="1">
    <source>
        <dbReference type="ARBA" id="ARBA00002512"/>
    </source>
</evidence>
<feature type="transmembrane region" description="Helical" evidence="10">
    <location>
        <begin position="624"/>
        <end position="646"/>
    </location>
</feature>
<dbReference type="PANTHER" id="PTHR31030:SF1">
    <property type="entry name" value="PLASMA MEMBRANE FUSION PROTEIN PRM1"/>
    <property type="match status" value="1"/>
</dbReference>
<protein>
    <recommendedName>
        <fullName evidence="10">Plasma membrane fusion protein PRM1</fullName>
    </recommendedName>
</protein>
<dbReference type="AlphaFoldDB" id="S8CBA1"/>
<feature type="region of interest" description="Disordered" evidence="11">
    <location>
        <begin position="694"/>
        <end position="714"/>
    </location>
</feature>
<evidence type="ECO:0000256" key="4">
    <source>
        <dbReference type="ARBA" id="ARBA00022475"/>
    </source>
</evidence>
<proteinExistence type="inferred from homology"/>
<dbReference type="GO" id="GO:0043332">
    <property type="term" value="C:mating projection tip"/>
    <property type="evidence" value="ECO:0007669"/>
    <property type="project" value="UniProtKB-UniRule"/>
</dbReference>
<evidence type="ECO:0000256" key="11">
    <source>
        <dbReference type="SAM" id="MobiDB-lite"/>
    </source>
</evidence>